<protein>
    <submittedName>
        <fullName evidence="1">Uncharacterized protein</fullName>
    </submittedName>
</protein>
<evidence type="ECO:0000313" key="2">
    <source>
        <dbReference type="Proteomes" id="UP001626537"/>
    </source>
</evidence>
<evidence type="ECO:0000313" key="1">
    <source>
        <dbReference type="EMBL" id="WOJ91933.1"/>
    </source>
</evidence>
<gene>
    <name evidence="1" type="ORF">R0135_09030</name>
</gene>
<keyword evidence="2" id="KW-1185">Reference proteome</keyword>
<name>A0ABZ0HXH8_9GAMM</name>
<accession>A0ABZ0HXH8</accession>
<proteinExistence type="predicted"/>
<dbReference type="Proteomes" id="UP001626537">
    <property type="component" value="Chromosome"/>
</dbReference>
<dbReference type="RefSeq" id="WP_407346498.1">
    <property type="nucleotide sequence ID" value="NZ_CP136864.1"/>
</dbReference>
<organism evidence="1 2">
    <name type="scientific">Congregibacter variabilis</name>
    <dbReference type="NCBI Taxonomy" id="3081200"/>
    <lineage>
        <taxon>Bacteria</taxon>
        <taxon>Pseudomonadati</taxon>
        <taxon>Pseudomonadota</taxon>
        <taxon>Gammaproteobacteria</taxon>
        <taxon>Cellvibrionales</taxon>
        <taxon>Halieaceae</taxon>
        <taxon>Congregibacter</taxon>
    </lineage>
</organism>
<sequence length="69" mass="7662">MKTRTQQIIEDVLGDHSRPTDNSLQAKAMRRALSGATPRTLTPWEWEEWYAAQGKQVGGEVSGETDTSS</sequence>
<reference evidence="1 2" key="1">
    <citation type="submission" date="2023-10" db="EMBL/GenBank/DDBJ databases">
        <title>Two novel species belonging to the OM43/NOR5 clade.</title>
        <authorList>
            <person name="Park M."/>
        </authorList>
    </citation>
    <scope>NUCLEOTIDE SEQUENCE [LARGE SCALE GENOMIC DNA]</scope>
    <source>
        <strain evidence="1 2">IMCC43200</strain>
    </source>
</reference>
<dbReference type="EMBL" id="CP136864">
    <property type="protein sequence ID" value="WOJ91933.1"/>
    <property type="molecule type" value="Genomic_DNA"/>
</dbReference>